<dbReference type="AlphaFoldDB" id="A0A6B3SU07"/>
<dbReference type="InterPro" id="IPR015813">
    <property type="entry name" value="Pyrv/PenolPyrv_kinase-like_dom"/>
</dbReference>
<keyword evidence="1" id="KW-0456">Lyase</keyword>
<organism evidence="1 2">
    <name type="scientific">Noviherbaspirillum galbum</name>
    <dbReference type="NCBI Taxonomy" id="2709383"/>
    <lineage>
        <taxon>Bacteria</taxon>
        <taxon>Pseudomonadati</taxon>
        <taxon>Pseudomonadota</taxon>
        <taxon>Betaproteobacteria</taxon>
        <taxon>Burkholderiales</taxon>
        <taxon>Oxalobacteraceae</taxon>
        <taxon>Noviherbaspirillum</taxon>
    </lineage>
</organism>
<proteinExistence type="predicted"/>
<dbReference type="InterPro" id="IPR039556">
    <property type="entry name" value="ICL/PEPM"/>
</dbReference>
<dbReference type="Pfam" id="PF13714">
    <property type="entry name" value="PEP_mutase"/>
    <property type="match status" value="1"/>
</dbReference>
<accession>A0A6B3SU07</accession>
<dbReference type="EMBL" id="JAAIVB010000078">
    <property type="protein sequence ID" value="NEX64164.1"/>
    <property type="molecule type" value="Genomic_DNA"/>
</dbReference>
<gene>
    <name evidence="1" type="ORF">G3574_24040</name>
</gene>
<reference evidence="1 2" key="1">
    <citation type="submission" date="2020-02" db="EMBL/GenBank/DDBJ databases">
        <authorList>
            <person name="Kim M.K."/>
        </authorList>
    </citation>
    <scope>NUCLEOTIDE SEQUENCE [LARGE SCALE GENOMIC DNA]</scope>
    <source>
        <strain evidence="1 2">17J57-3</strain>
    </source>
</reference>
<evidence type="ECO:0000313" key="2">
    <source>
        <dbReference type="Proteomes" id="UP000482155"/>
    </source>
</evidence>
<evidence type="ECO:0000313" key="1">
    <source>
        <dbReference type="EMBL" id="NEX64164.1"/>
    </source>
</evidence>
<keyword evidence="1" id="KW-0670">Pyruvate</keyword>
<dbReference type="Proteomes" id="UP000482155">
    <property type="component" value="Unassembled WGS sequence"/>
</dbReference>
<dbReference type="Gene3D" id="6.10.250.2750">
    <property type="match status" value="1"/>
</dbReference>
<comment type="caution">
    <text evidence="1">The sequence shown here is derived from an EMBL/GenBank/DDBJ whole genome shotgun (WGS) entry which is preliminary data.</text>
</comment>
<dbReference type="SUPFAM" id="SSF51621">
    <property type="entry name" value="Phosphoenolpyruvate/pyruvate domain"/>
    <property type="match status" value="1"/>
</dbReference>
<protein>
    <submittedName>
        <fullName evidence="1">Isocitrate lyase/phosphoenolpyruvate mutase family protein</fullName>
    </submittedName>
</protein>
<dbReference type="InterPro" id="IPR040442">
    <property type="entry name" value="Pyrv_kinase-like_dom_sf"/>
</dbReference>
<dbReference type="PANTHER" id="PTHR42905">
    <property type="entry name" value="PHOSPHOENOLPYRUVATE CARBOXYLASE"/>
    <property type="match status" value="1"/>
</dbReference>
<dbReference type="CDD" id="cd00377">
    <property type="entry name" value="ICL_PEPM"/>
    <property type="match status" value="1"/>
</dbReference>
<dbReference type="RefSeq" id="WP_163968074.1">
    <property type="nucleotide sequence ID" value="NZ_JAAIVB010000078.1"/>
</dbReference>
<keyword evidence="2" id="KW-1185">Reference proteome</keyword>
<dbReference type="GO" id="GO:0016829">
    <property type="term" value="F:lyase activity"/>
    <property type="evidence" value="ECO:0007669"/>
    <property type="project" value="UniProtKB-KW"/>
</dbReference>
<dbReference type="Gene3D" id="3.20.20.60">
    <property type="entry name" value="Phosphoenolpyruvate-binding domains"/>
    <property type="match status" value="1"/>
</dbReference>
<dbReference type="PANTHER" id="PTHR42905:SF16">
    <property type="entry name" value="CARBOXYPHOSPHONOENOLPYRUVATE PHOSPHONOMUTASE-LIKE PROTEIN (AFU_ORTHOLOGUE AFUA_5G07230)"/>
    <property type="match status" value="1"/>
</dbReference>
<name>A0A6B3SU07_9BURK</name>
<sequence length="275" mass="28428">MSRTVAEKRAAFRALHTSGCFMLPNPWDAGSARYLESLGFSAIATTSSGFAWSTGRADNHVTRDAVLDHLRMMAEATDLPVNADFENGFGDDPAGVADSVALAVGTGIAGLSIEDSTGDPAAPLFPLDVAVQRLKAARRAIDECGGDTLLIGRAENFFVGAPDLDDTIKRLRAYADAGADCLYAPGIQTRGQIEAVVAAVAPKPVNVLVGAASDFTQEELAGLGVRRISVGGALARAAWGGFMQAAQVLAKGRFDGFAGAASGKELNALFLGRAG</sequence>